<dbReference type="Proteomes" id="UP000235145">
    <property type="component" value="Unassembled WGS sequence"/>
</dbReference>
<name>A0A9R1XMM8_LACSA</name>
<evidence type="ECO:0000256" key="1">
    <source>
        <dbReference type="SAM" id="MobiDB-lite"/>
    </source>
</evidence>
<proteinExistence type="predicted"/>
<gene>
    <name evidence="3" type="ORF">LSAT_V11C300138710</name>
</gene>
<feature type="region of interest" description="Disordered" evidence="1">
    <location>
        <begin position="213"/>
        <end position="259"/>
    </location>
</feature>
<feature type="transmembrane region" description="Helical" evidence="2">
    <location>
        <begin position="34"/>
        <end position="53"/>
    </location>
</feature>
<protein>
    <recommendedName>
        <fullName evidence="5">Ribosomal protein L34Ae</fullName>
    </recommendedName>
</protein>
<dbReference type="AlphaFoldDB" id="A0A9R1XMM8"/>
<sequence>MVNFTYLSYFRYIIFWTNKLLLSLYVFTKACESLLFMALLANCWLIIEVFLIPDGFMKWFFLSFYIHPFFLFFCQIILWIKTLKRWILLINHSLFSHVNGVLMIITHTFSRFNNGNTEAQKEEEEEEDLWYEVDDSLSSSNNTHGILLLRHECSPEITKITFCDVHIESVDQETMSICSSSDLDDESTSFSGASSPISSYSFGTFRDMEVISNTPSSSCTLPEEDQADTDNDGATPELTAFFKPDEEEEEEEEEEKDSFYKSYTKRVNWFDLLNQERTCALQALVGNNKRRLGGDERILKSLESDFEMVYVAQSCLSWEALHDQYRKLEAIVDSCAHDTCTSDYGALCSSTLVVKFQRFQILLERFMEDERSENGKRYWNFNQRRSSLKSLLLVPQVSEKANHKKEERNEELMMRATDVLKTIEKCMKTFKSFIEVDKKKPWWRTSNHLSWTPSPLEDPQDFNLLHDLTRTLQQKELWMKHLKGKKRCWLRNKVTDLGDSQKKDMMFAMIELKLVSRVLMMSLISTPQLHWCQQKLNNIDLNHGKITRSCSHPLLFPPS</sequence>
<accession>A0A9R1XMM8</accession>
<dbReference type="EMBL" id="NBSK02000003">
    <property type="protein sequence ID" value="KAJ0218514.1"/>
    <property type="molecule type" value="Genomic_DNA"/>
</dbReference>
<keyword evidence="2" id="KW-1133">Transmembrane helix</keyword>
<feature type="transmembrane region" description="Helical" evidence="2">
    <location>
        <begin position="6"/>
        <end position="27"/>
    </location>
</feature>
<evidence type="ECO:0000256" key="2">
    <source>
        <dbReference type="SAM" id="Phobius"/>
    </source>
</evidence>
<dbReference type="PANTHER" id="PTHR46741">
    <property type="entry name" value="OS09G0413600 PROTEIN"/>
    <property type="match status" value="1"/>
</dbReference>
<feature type="compositionally biased region" description="Acidic residues" evidence="1">
    <location>
        <begin position="245"/>
        <end position="256"/>
    </location>
</feature>
<feature type="transmembrane region" description="Helical" evidence="2">
    <location>
        <begin position="86"/>
        <end position="105"/>
    </location>
</feature>
<evidence type="ECO:0000313" key="4">
    <source>
        <dbReference type="Proteomes" id="UP000235145"/>
    </source>
</evidence>
<organism evidence="3 4">
    <name type="scientific">Lactuca sativa</name>
    <name type="common">Garden lettuce</name>
    <dbReference type="NCBI Taxonomy" id="4236"/>
    <lineage>
        <taxon>Eukaryota</taxon>
        <taxon>Viridiplantae</taxon>
        <taxon>Streptophyta</taxon>
        <taxon>Embryophyta</taxon>
        <taxon>Tracheophyta</taxon>
        <taxon>Spermatophyta</taxon>
        <taxon>Magnoliopsida</taxon>
        <taxon>eudicotyledons</taxon>
        <taxon>Gunneridae</taxon>
        <taxon>Pentapetalae</taxon>
        <taxon>asterids</taxon>
        <taxon>campanulids</taxon>
        <taxon>Asterales</taxon>
        <taxon>Asteraceae</taxon>
        <taxon>Cichorioideae</taxon>
        <taxon>Cichorieae</taxon>
        <taxon>Lactucinae</taxon>
        <taxon>Lactuca</taxon>
    </lineage>
</organism>
<evidence type="ECO:0000313" key="3">
    <source>
        <dbReference type="EMBL" id="KAJ0218514.1"/>
    </source>
</evidence>
<keyword evidence="2" id="KW-0472">Membrane</keyword>
<keyword evidence="4" id="KW-1185">Reference proteome</keyword>
<dbReference type="InterPro" id="IPR012870">
    <property type="entry name" value="DUF1666"/>
</dbReference>
<feature type="compositionally biased region" description="Acidic residues" evidence="1">
    <location>
        <begin position="222"/>
        <end position="231"/>
    </location>
</feature>
<dbReference type="PANTHER" id="PTHR46741:SF7">
    <property type="entry name" value="TRANSMEMBRANE PROTEIN"/>
    <property type="match status" value="1"/>
</dbReference>
<keyword evidence="2" id="KW-0812">Transmembrane</keyword>
<feature type="transmembrane region" description="Helical" evidence="2">
    <location>
        <begin position="59"/>
        <end position="79"/>
    </location>
</feature>
<comment type="caution">
    <text evidence="3">The sequence shown here is derived from an EMBL/GenBank/DDBJ whole genome shotgun (WGS) entry which is preliminary data.</text>
</comment>
<dbReference type="Pfam" id="PF07891">
    <property type="entry name" value="DUF1666"/>
    <property type="match status" value="1"/>
</dbReference>
<evidence type="ECO:0008006" key="5">
    <source>
        <dbReference type="Google" id="ProtNLM"/>
    </source>
</evidence>
<reference evidence="3 4" key="1">
    <citation type="journal article" date="2017" name="Nat. Commun.">
        <title>Genome assembly with in vitro proximity ligation data and whole-genome triplication in lettuce.</title>
        <authorList>
            <person name="Reyes-Chin-Wo S."/>
            <person name="Wang Z."/>
            <person name="Yang X."/>
            <person name="Kozik A."/>
            <person name="Arikit S."/>
            <person name="Song C."/>
            <person name="Xia L."/>
            <person name="Froenicke L."/>
            <person name="Lavelle D.O."/>
            <person name="Truco M.J."/>
            <person name="Xia R."/>
            <person name="Zhu S."/>
            <person name="Xu C."/>
            <person name="Xu H."/>
            <person name="Xu X."/>
            <person name="Cox K."/>
            <person name="Korf I."/>
            <person name="Meyers B.C."/>
            <person name="Michelmore R.W."/>
        </authorList>
    </citation>
    <scope>NUCLEOTIDE SEQUENCE [LARGE SCALE GENOMIC DNA]</scope>
    <source>
        <strain evidence="4">cv. Salinas</strain>
        <tissue evidence="3">Seedlings</tissue>
    </source>
</reference>